<reference evidence="3 4" key="2">
    <citation type="submission" date="2024-07" db="EMBL/GenBank/DDBJ databases">
        <authorList>
            <person name="Akdeniz Z."/>
        </authorList>
    </citation>
    <scope>NUCLEOTIDE SEQUENCE [LARGE SCALE GENOMIC DNA]</scope>
</reference>
<evidence type="ECO:0000313" key="4">
    <source>
        <dbReference type="Proteomes" id="UP001642409"/>
    </source>
</evidence>
<evidence type="ECO:0000313" key="3">
    <source>
        <dbReference type="EMBL" id="CAL6005898.1"/>
    </source>
</evidence>
<feature type="signal peptide" evidence="1">
    <location>
        <begin position="1"/>
        <end position="17"/>
    </location>
</feature>
<organism evidence="2">
    <name type="scientific">Hexamita inflata</name>
    <dbReference type="NCBI Taxonomy" id="28002"/>
    <lineage>
        <taxon>Eukaryota</taxon>
        <taxon>Metamonada</taxon>
        <taxon>Diplomonadida</taxon>
        <taxon>Hexamitidae</taxon>
        <taxon>Hexamitinae</taxon>
        <taxon>Hexamita</taxon>
    </lineage>
</organism>
<sequence length="518" mass="58003">MQLHFLILNSALTRSSFQPCSSSVYKGVNQISYCQKQSTLNNFEANKQFIIQTSQVSNVFVGVGQVQNSIISMQVEVPRYSSFSLFGQINDVTILESALNVTVLDETSQAASVCIQCDVQISYSNVTFVSSGQNASGLVIQPVSSISIRNCFFQLRFNINLASGIVLVVNEEMKVFSIVNFNITTHFINYSSNSGLVISTALVNVIVAMSQFQFCSHIDNLIGNSYFGMLDTNAYSIFNCESICDGLFFVYGLCLGNLQFSKMKSNVLTCADNFNFNGDSCICKEGYLLNQSQCINIIGYLSELQNIVANQNRQLSHLTQAISSIQSSNDINIINNITSLNSRFQLIVQQLDNQISQNVSQLQNTIESNTESQKQQILALQSNLEYQIIQNYSSLDSKLVQSVTTLDSRISKNIQSVMQDLTQFTTTLQDYKYSIRSEFVNIKSALDSVNSNFSTLNSKYENSQKQQQIIQNDLKRQIDALEEQLGGIQFVRNRGTKELFLCLGAENCQIYFVRDRNN</sequence>
<dbReference type="Proteomes" id="UP001642409">
    <property type="component" value="Unassembled WGS sequence"/>
</dbReference>
<comment type="caution">
    <text evidence="2">The sequence shown here is derived from an EMBL/GenBank/DDBJ whole genome shotgun (WGS) entry which is preliminary data.</text>
</comment>
<keyword evidence="4" id="KW-1185">Reference proteome</keyword>
<dbReference type="AlphaFoldDB" id="A0AA86TX19"/>
<evidence type="ECO:0000313" key="2">
    <source>
        <dbReference type="EMBL" id="CAI9932560.1"/>
    </source>
</evidence>
<evidence type="ECO:0000256" key="1">
    <source>
        <dbReference type="SAM" id="SignalP"/>
    </source>
</evidence>
<reference evidence="2" key="1">
    <citation type="submission" date="2023-06" db="EMBL/GenBank/DDBJ databases">
        <authorList>
            <person name="Kurt Z."/>
        </authorList>
    </citation>
    <scope>NUCLEOTIDE SEQUENCE</scope>
</reference>
<proteinExistence type="predicted"/>
<name>A0AA86TX19_9EUKA</name>
<feature type="chain" id="PRO_5041693264" evidence="1">
    <location>
        <begin position="18"/>
        <end position="518"/>
    </location>
</feature>
<protein>
    <submittedName>
        <fullName evidence="3">Hypothetical_protein</fullName>
    </submittedName>
</protein>
<accession>A0AA86TX19</accession>
<dbReference type="EMBL" id="CAXDID020000052">
    <property type="protein sequence ID" value="CAL6005898.1"/>
    <property type="molecule type" value="Genomic_DNA"/>
</dbReference>
<dbReference type="EMBL" id="CATOUU010000517">
    <property type="protein sequence ID" value="CAI9932560.1"/>
    <property type="molecule type" value="Genomic_DNA"/>
</dbReference>
<gene>
    <name evidence="3" type="ORF">HINF_LOCUS19824</name>
    <name evidence="2" type="ORF">HINF_LOCUS20205</name>
</gene>
<keyword evidence="1" id="KW-0732">Signal</keyword>
<dbReference type="Gene3D" id="1.20.5.1230">
    <property type="entry name" value="Apolipoprotein A-I"/>
    <property type="match status" value="1"/>
</dbReference>